<feature type="transmembrane region" description="Helical" evidence="1">
    <location>
        <begin position="440"/>
        <end position="459"/>
    </location>
</feature>
<dbReference type="GO" id="GO:0035312">
    <property type="term" value="F:5'-3' DNA exonuclease activity"/>
    <property type="evidence" value="ECO:0007669"/>
    <property type="project" value="TreeGrafter"/>
</dbReference>
<dbReference type="InterPro" id="IPR052018">
    <property type="entry name" value="PHP_domain"/>
</dbReference>
<dbReference type="PANTHER" id="PTHR42924:SF3">
    <property type="entry name" value="POLYMERASE_HISTIDINOL PHOSPHATASE N-TERMINAL DOMAIN-CONTAINING PROTEIN"/>
    <property type="match status" value="1"/>
</dbReference>
<dbReference type="SUPFAM" id="SSF89550">
    <property type="entry name" value="PHP domain-like"/>
    <property type="match status" value="1"/>
</dbReference>
<dbReference type="InterPro" id="IPR016195">
    <property type="entry name" value="Pol/histidinol_Pase-like"/>
</dbReference>
<sequence>MIEHLKSKYKLHPIFTAFSFWIIGVNLFAHRPIQIINAVTFNPENNFSIQINWIRELLEPIVGLPLFILRAGQPVEEYVTLWIWIFISFGIILFIKNKAVFLQKWIISIPAVLGMAFFILVWMIFWPLPSNTIINHSDSKIIFNTHAHSYFSHDGLITAEEQMEWHDRNGFDAFFLTEHNHNPNTLKLVRQQKNGLLRKKPHLMAGIEFSGSNHMVLLGLTDTLITFGKKDSIVISEVHRQGGLVGVAHWFDGRKNSIKYFIDSNVDGFEIANKNQIAFPLEIHRDIIDACENNQLFLLGGVDYHGYGPACGTWNVMDIPNWESLNHGEKTNAVLDGLKNGKNQVIIYSDRHGMPFENYWLSPPVNILNYFRGLNIFQIISWIGWGIFFITVIIKINSKLMLQWIPLLTGSAIIIKGRILLQKSEPVIQHNDVLVEFSELFTLVGIALIIGGVMVQFLMNRFPAITSN</sequence>
<dbReference type="PANTHER" id="PTHR42924">
    <property type="entry name" value="EXONUCLEASE"/>
    <property type="match status" value="1"/>
</dbReference>
<feature type="transmembrane region" description="Helical" evidence="1">
    <location>
        <begin position="12"/>
        <end position="29"/>
    </location>
</feature>
<name>A0A381QDZ9_9ZZZZ</name>
<keyword evidence="1" id="KW-1133">Transmembrane helix</keyword>
<dbReference type="Gene3D" id="3.20.20.140">
    <property type="entry name" value="Metal-dependent hydrolases"/>
    <property type="match status" value="1"/>
</dbReference>
<feature type="transmembrane region" description="Helical" evidence="1">
    <location>
        <begin position="401"/>
        <end position="420"/>
    </location>
</feature>
<proteinExistence type="predicted"/>
<keyword evidence="1" id="KW-0812">Transmembrane</keyword>
<keyword evidence="1" id="KW-0472">Membrane</keyword>
<feature type="transmembrane region" description="Helical" evidence="1">
    <location>
        <begin position="78"/>
        <end position="95"/>
    </location>
</feature>
<dbReference type="EMBL" id="UINC01001307">
    <property type="protein sequence ID" value="SUZ77208.1"/>
    <property type="molecule type" value="Genomic_DNA"/>
</dbReference>
<evidence type="ECO:0000256" key="1">
    <source>
        <dbReference type="SAM" id="Phobius"/>
    </source>
</evidence>
<accession>A0A381QDZ9</accession>
<evidence type="ECO:0008006" key="3">
    <source>
        <dbReference type="Google" id="ProtNLM"/>
    </source>
</evidence>
<organism evidence="2">
    <name type="scientific">marine metagenome</name>
    <dbReference type="NCBI Taxonomy" id="408172"/>
    <lineage>
        <taxon>unclassified sequences</taxon>
        <taxon>metagenomes</taxon>
        <taxon>ecological metagenomes</taxon>
    </lineage>
</organism>
<gene>
    <name evidence="2" type="ORF">METZ01_LOCUS30062</name>
</gene>
<feature type="transmembrane region" description="Helical" evidence="1">
    <location>
        <begin position="107"/>
        <end position="128"/>
    </location>
</feature>
<dbReference type="AlphaFoldDB" id="A0A381QDZ9"/>
<dbReference type="GO" id="GO:0004534">
    <property type="term" value="F:5'-3' RNA exonuclease activity"/>
    <property type="evidence" value="ECO:0007669"/>
    <property type="project" value="TreeGrafter"/>
</dbReference>
<reference evidence="2" key="1">
    <citation type="submission" date="2018-05" db="EMBL/GenBank/DDBJ databases">
        <authorList>
            <person name="Lanie J.A."/>
            <person name="Ng W.-L."/>
            <person name="Kazmierczak K.M."/>
            <person name="Andrzejewski T.M."/>
            <person name="Davidsen T.M."/>
            <person name="Wayne K.J."/>
            <person name="Tettelin H."/>
            <person name="Glass J.I."/>
            <person name="Rusch D."/>
            <person name="Podicherti R."/>
            <person name="Tsui H.-C.T."/>
            <person name="Winkler M.E."/>
        </authorList>
    </citation>
    <scope>NUCLEOTIDE SEQUENCE</scope>
</reference>
<protein>
    <recommendedName>
        <fullName evidence="3">Polymerase/histidinol phosphatase N-terminal domain-containing protein</fullName>
    </recommendedName>
</protein>
<feature type="transmembrane region" description="Helical" evidence="1">
    <location>
        <begin position="376"/>
        <end position="394"/>
    </location>
</feature>
<evidence type="ECO:0000313" key="2">
    <source>
        <dbReference type="EMBL" id="SUZ77208.1"/>
    </source>
</evidence>